<feature type="domain" description="EGF-like" evidence="3">
    <location>
        <begin position="131"/>
        <end position="170"/>
    </location>
</feature>
<protein>
    <recommendedName>
        <fullName evidence="3">EGF-like domain-containing protein</fullName>
    </recommendedName>
</protein>
<dbReference type="PROSITE" id="PS50026">
    <property type="entry name" value="EGF_3"/>
    <property type="match status" value="2"/>
</dbReference>
<dbReference type="PROSITE" id="PS01186">
    <property type="entry name" value="EGF_2"/>
    <property type="match status" value="3"/>
</dbReference>
<dbReference type="PANTHER" id="PTHR22963">
    <property type="entry name" value="ENDOGLIN-RELATED"/>
    <property type="match status" value="1"/>
</dbReference>
<dbReference type="PANTHER" id="PTHR22963:SF38">
    <property type="entry name" value="LP13770P"/>
    <property type="match status" value="1"/>
</dbReference>
<dbReference type="InterPro" id="IPR000742">
    <property type="entry name" value="EGF"/>
</dbReference>
<evidence type="ECO:0000259" key="3">
    <source>
        <dbReference type="PROSITE" id="PS50026"/>
    </source>
</evidence>
<name>A0AA39KWY7_9HYME</name>
<feature type="chain" id="PRO_5041426570" description="EGF-like domain-containing protein" evidence="2">
    <location>
        <begin position="20"/>
        <end position="411"/>
    </location>
</feature>
<evidence type="ECO:0000313" key="4">
    <source>
        <dbReference type="EMBL" id="KAK0176651.1"/>
    </source>
</evidence>
<proteinExistence type="predicted"/>
<dbReference type="SMART" id="SM00181">
    <property type="entry name" value="EGF"/>
    <property type="match status" value="7"/>
</dbReference>
<comment type="caution">
    <text evidence="1">Lacks conserved residue(s) required for the propagation of feature annotation.</text>
</comment>
<dbReference type="EMBL" id="JAQQBS010000001">
    <property type="protein sequence ID" value="KAK0176651.1"/>
    <property type="molecule type" value="Genomic_DNA"/>
</dbReference>
<feature type="domain" description="EGF-like" evidence="3">
    <location>
        <begin position="291"/>
        <end position="335"/>
    </location>
</feature>
<dbReference type="Proteomes" id="UP001168990">
    <property type="component" value="Unassembled WGS sequence"/>
</dbReference>
<reference evidence="4" key="1">
    <citation type="journal article" date="2023" name="bioRxiv">
        <title>Scaffold-level genome assemblies of two parasitoid biocontrol wasps reveal the parthenogenesis mechanism and an associated novel virus.</title>
        <authorList>
            <person name="Inwood S."/>
            <person name="Skelly J."/>
            <person name="Guhlin J."/>
            <person name="Harrop T."/>
            <person name="Goldson S."/>
            <person name="Dearden P."/>
        </authorList>
    </citation>
    <scope>NUCLEOTIDE SEQUENCE</scope>
    <source>
        <strain evidence="4">Irish</strain>
        <tissue evidence="4">Whole body</tissue>
    </source>
</reference>
<feature type="signal peptide" evidence="2">
    <location>
        <begin position="1"/>
        <end position="19"/>
    </location>
</feature>
<accession>A0AA39KWY7</accession>
<gene>
    <name evidence="4" type="ORF">PV328_000767</name>
</gene>
<reference evidence="4" key="2">
    <citation type="submission" date="2023-03" db="EMBL/GenBank/DDBJ databases">
        <authorList>
            <person name="Inwood S.N."/>
            <person name="Skelly J.G."/>
            <person name="Guhlin J."/>
            <person name="Harrop T.W.R."/>
            <person name="Goldson S.G."/>
            <person name="Dearden P.K."/>
        </authorList>
    </citation>
    <scope>NUCLEOTIDE SEQUENCE</scope>
    <source>
        <strain evidence="4">Irish</strain>
        <tissue evidence="4">Whole body</tissue>
    </source>
</reference>
<keyword evidence="5" id="KW-1185">Reference proteome</keyword>
<comment type="caution">
    <text evidence="4">The sequence shown here is derived from an EMBL/GenBank/DDBJ whole genome shotgun (WGS) entry which is preliminary data.</text>
</comment>
<dbReference type="AlphaFoldDB" id="A0AA39KWY7"/>
<evidence type="ECO:0000313" key="5">
    <source>
        <dbReference type="Proteomes" id="UP001168990"/>
    </source>
</evidence>
<evidence type="ECO:0000256" key="1">
    <source>
        <dbReference type="PROSITE-ProRule" id="PRU00076"/>
    </source>
</evidence>
<keyword evidence="2" id="KW-0732">Signal</keyword>
<keyword evidence="1" id="KW-0245">EGF-like domain</keyword>
<organism evidence="4 5">
    <name type="scientific">Microctonus aethiopoides</name>
    <dbReference type="NCBI Taxonomy" id="144406"/>
    <lineage>
        <taxon>Eukaryota</taxon>
        <taxon>Metazoa</taxon>
        <taxon>Ecdysozoa</taxon>
        <taxon>Arthropoda</taxon>
        <taxon>Hexapoda</taxon>
        <taxon>Insecta</taxon>
        <taxon>Pterygota</taxon>
        <taxon>Neoptera</taxon>
        <taxon>Endopterygota</taxon>
        <taxon>Hymenoptera</taxon>
        <taxon>Apocrita</taxon>
        <taxon>Ichneumonoidea</taxon>
        <taxon>Braconidae</taxon>
        <taxon>Euphorinae</taxon>
        <taxon>Microctonus</taxon>
    </lineage>
</organism>
<evidence type="ECO:0000256" key="2">
    <source>
        <dbReference type="SAM" id="SignalP"/>
    </source>
</evidence>
<sequence length="411" mass="43801">MMEISNLLVFIAIFALANASGSYYHPRIASGGCSANTCGINAKCSMTDGRAVCSCLNLHIGDPLIHCHRVECQIPEDCPSSQICSNNHCVNACDGVCGINANCDAKNHVPTCSCPPGYSGDPFKSCHIADPQAACKPSPCGVNTKCEVIRETPICSCLPGYRGSPLVGCRRECESDSDCSSHLSCSAHFKCESPCRSCGDGANCDVINHQAQCSCPTNYQGNPLTKCYPECTTNSECPRSKPACLYNKCANPCEGACGVNANCELRGITPVCSCPRDMTGNPFISCRPFEPEDQCKPNPCGENAVCTPGHDNTGKERPVCTCPAGFTGNALIHCRRGECQTDNECPDNRACIDFYCQNPCTGKECAATAKCEARRHIAVCSCLDGTRGDAIVGCNAIKSRVSGYGRYYTRK</sequence>